<dbReference type="AlphaFoldDB" id="A0A2P5GTC0"/>
<dbReference type="EMBL" id="PQGD01000004">
    <property type="protein sequence ID" value="POP49800.1"/>
    <property type="molecule type" value="Genomic_DNA"/>
</dbReference>
<dbReference type="Pfam" id="PF08906">
    <property type="entry name" value="T6SS_Tdi1_C"/>
    <property type="match status" value="1"/>
</dbReference>
<proteinExistence type="predicted"/>
<reference evidence="5 6" key="1">
    <citation type="submission" date="2018-01" db="EMBL/GenBank/DDBJ databases">
        <title>Superficieibacter electus gen. nov., sp. nov., an extended-spectrum beta-lactamase possessing member of the Enterobacteriaceae family, isolated from intensive care unit surfaces.</title>
        <authorList>
            <person name="Potter R.F."/>
            <person name="D'Souza A.W."/>
        </authorList>
    </citation>
    <scope>NUCLEOTIDE SEQUENCE [LARGE SCALE GENOMIC DNA]</scope>
    <source>
        <strain evidence="4 6">BP-1</strain>
        <strain evidence="3 5">BP-2</strain>
    </source>
</reference>
<gene>
    <name evidence="4" type="ORF">CHU32_06120</name>
    <name evidence="3" type="ORF">CHU33_06105</name>
</gene>
<dbReference type="Pfam" id="PF08887">
    <property type="entry name" value="GAD-like"/>
    <property type="match status" value="1"/>
</dbReference>
<dbReference type="InterPro" id="IPR014983">
    <property type="entry name" value="GAD-rel"/>
</dbReference>
<evidence type="ECO:0000313" key="3">
    <source>
        <dbReference type="EMBL" id="POP46330.1"/>
    </source>
</evidence>
<name>A0A2P5GTC0_9ENTR</name>
<dbReference type="OrthoDB" id="9016361at2"/>
<accession>A0A2P5GTC0</accession>
<evidence type="ECO:0000259" key="2">
    <source>
        <dbReference type="Pfam" id="PF08906"/>
    </source>
</evidence>
<protein>
    <submittedName>
        <fullName evidence="4">GAD-like domain protein</fullName>
    </submittedName>
</protein>
<sequence>MGNKYIEYFIDTFGQAMSSITVTDETLKKWEKVLPTALIELWKKEGWGNYRDGLISFVNPDEYDDVLDFWLENTPLKEEDTYHVIAKTAFGSLYIFGESTGMRLIINSSYNQIIYFSATGKDELNDEFESFLGFEDPEDFDWEDDNGNYFFEKAIAKFGPLEQHEIFAFEPAYVLGGQLNFNDLNKVDCRIHLTLLRDFSSPAIVKFNIS</sequence>
<dbReference type="Proteomes" id="UP000237073">
    <property type="component" value="Unassembled WGS sequence"/>
</dbReference>
<feature type="domain" description="GAD-related" evidence="1">
    <location>
        <begin position="5"/>
        <end position="108"/>
    </location>
</feature>
<dbReference type="InterPro" id="IPR015002">
    <property type="entry name" value="T6SS_Tdi1_C"/>
</dbReference>
<evidence type="ECO:0000313" key="4">
    <source>
        <dbReference type="EMBL" id="POP49800.1"/>
    </source>
</evidence>
<dbReference type="RefSeq" id="WP_103675197.1">
    <property type="nucleotide sequence ID" value="NZ_PQGD01000004.1"/>
</dbReference>
<feature type="domain" description="T6SS immunity protein Tdi1 C-terminal" evidence="2">
    <location>
        <begin position="126"/>
        <end position="199"/>
    </location>
</feature>
<organism evidence="4 6">
    <name type="scientific">Superficieibacter electus</name>
    <dbReference type="NCBI Taxonomy" id="2022662"/>
    <lineage>
        <taxon>Bacteria</taxon>
        <taxon>Pseudomonadati</taxon>
        <taxon>Pseudomonadota</taxon>
        <taxon>Gammaproteobacteria</taxon>
        <taxon>Enterobacterales</taxon>
        <taxon>Enterobacteriaceae</taxon>
        <taxon>Superficieibacter</taxon>
    </lineage>
</organism>
<dbReference type="EMBL" id="PQGE01000004">
    <property type="protein sequence ID" value="POP46330.1"/>
    <property type="molecule type" value="Genomic_DNA"/>
</dbReference>
<keyword evidence="5" id="KW-1185">Reference proteome</keyword>
<evidence type="ECO:0000313" key="5">
    <source>
        <dbReference type="Proteomes" id="UP000237073"/>
    </source>
</evidence>
<dbReference type="Proteomes" id="UP000247005">
    <property type="component" value="Unassembled WGS sequence"/>
</dbReference>
<comment type="caution">
    <text evidence="4">The sequence shown here is derived from an EMBL/GenBank/DDBJ whole genome shotgun (WGS) entry which is preliminary data.</text>
</comment>
<evidence type="ECO:0000259" key="1">
    <source>
        <dbReference type="Pfam" id="PF08887"/>
    </source>
</evidence>
<evidence type="ECO:0000313" key="6">
    <source>
        <dbReference type="Proteomes" id="UP000247005"/>
    </source>
</evidence>